<organism evidence="13 14">
    <name type="scientific">Pseudomonas fluorescens</name>
    <dbReference type="NCBI Taxonomy" id="294"/>
    <lineage>
        <taxon>Bacteria</taxon>
        <taxon>Pseudomonadati</taxon>
        <taxon>Pseudomonadota</taxon>
        <taxon>Gammaproteobacteria</taxon>
        <taxon>Pseudomonadales</taxon>
        <taxon>Pseudomonadaceae</taxon>
        <taxon>Pseudomonas</taxon>
    </lineage>
</organism>
<dbReference type="GO" id="GO:0015833">
    <property type="term" value="P:peptide transport"/>
    <property type="evidence" value="ECO:0007669"/>
    <property type="project" value="InterPro"/>
</dbReference>
<dbReference type="Pfam" id="PF08352">
    <property type="entry name" value="oligo_HPY"/>
    <property type="match status" value="2"/>
</dbReference>
<evidence type="ECO:0000313" key="14">
    <source>
        <dbReference type="Proteomes" id="UP000409037"/>
    </source>
</evidence>
<dbReference type="Pfam" id="PF00005">
    <property type="entry name" value="ABC_tran"/>
    <property type="match status" value="2"/>
</dbReference>
<dbReference type="Gene3D" id="3.40.50.300">
    <property type="entry name" value="P-loop containing nucleotide triphosphate hydrolases"/>
    <property type="match status" value="2"/>
</dbReference>
<dbReference type="CDD" id="cd03257">
    <property type="entry name" value="ABC_NikE_OppD_transporters"/>
    <property type="match status" value="2"/>
</dbReference>
<dbReference type="GO" id="GO:0005524">
    <property type="term" value="F:ATP binding"/>
    <property type="evidence" value="ECO:0007669"/>
    <property type="project" value="UniProtKB-KW"/>
</dbReference>
<feature type="domain" description="ABC transporter" evidence="12">
    <location>
        <begin position="6"/>
        <end position="257"/>
    </location>
</feature>
<dbReference type="GO" id="GO:0005886">
    <property type="term" value="C:plasma membrane"/>
    <property type="evidence" value="ECO:0007669"/>
    <property type="project" value="UniProtKB-SubCell"/>
</dbReference>
<evidence type="ECO:0000256" key="10">
    <source>
        <dbReference type="ARBA" id="ARBA00058018"/>
    </source>
</evidence>
<evidence type="ECO:0000256" key="1">
    <source>
        <dbReference type="ARBA" id="ARBA00004417"/>
    </source>
</evidence>
<protein>
    <recommendedName>
        <fullName evidence="8">ABC-type dipeptide transporter</fullName>
        <ecNumber evidence="8">7.4.2.9</ecNumber>
    </recommendedName>
</protein>
<dbReference type="InterPro" id="IPR013563">
    <property type="entry name" value="Oligopep_ABC_C"/>
</dbReference>
<accession>A0A5E7D5A7</accession>
<dbReference type="GO" id="GO:0016887">
    <property type="term" value="F:ATP hydrolysis activity"/>
    <property type="evidence" value="ECO:0007669"/>
    <property type="project" value="InterPro"/>
</dbReference>
<dbReference type="PROSITE" id="PS00211">
    <property type="entry name" value="ABC_TRANSPORTER_1"/>
    <property type="match status" value="2"/>
</dbReference>
<dbReference type="InterPro" id="IPR027417">
    <property type="entry name" value="P-loop_NTPase"/>
</dbReference>
<evidence type="ECO:0000256" key="5">
    <source>
        <dbReference type="ARBA" id="ARBA00022741"/>
    </source>
</evidence>
<evidence type="ECO:0000256" key="3">
    <source>
        <dbReference type="ARBA" id="ARBA00022448"/>
    </source>
</evidence>
<dbReference type="InterPro" id="IPR017871">
    <property type="entry name" value="ABC_transporter-like_CS"/>
</dbReference>
<dbReference type="NCBIfam" id="NF008453">
    <property type="entry name" value="PRK11308.1"/>
    <property type="match status" value="2"/>
</dbReference>
<evidence type="ECO:0000256" key="8">
    <source>
        <dbReference type="ARBA" id="ARBA00038852"/>
    </source>
</evidence>
<dbReference type="NCBIfam" id="NF007739">
    <property type="entry name" value="PRK10419.1"/>
    <property type="match status" value="2"/>
</dbReference>
<dbReference type="FunFam" id="3.40.50.300:FF:000016">
    <property type="entry name" value="Oligopeptide ABC transporter ATP-binding component"/>
    <property type="match status" value="1"/>
</dbReference>
<dbReference type="PANTHER" id="PTHR43297:SF2">
    <property type="entry name" value="DIPEPTIDE TRANSPORT ATP-BINDING PROTEIN DPPD"/>
    <property type="match status" value="1"/>
</dbReference>
<dbReference type="InterPro" id="IPR003593">
    <property type="entry name" value="AAA+_ATPase"/>
</dbReference>
<evidence type="ECO:0000256" key="7">
    <source>
        <dbReference type="ARBA" id="ARBA00023136"/>
    </source>
</evidence>
<comment type="catalytic activity">
    <reaction evidence="9">
        <text>a dipeptide(out) + ATP + H2O = a dipeptide(in) + ADP + phosphate + H(+)</text>
        <dbReference type="Rhea" id="RHEA:23120"/>
        <dbReference type="ChEBI" id="CHEBI:15377"/>
        <dbReference type="ChEBI" id="CHEBI:15378"/>
        <dbReference type="ChEBI" id="CHEBI:30616"/>
        <dbReference type="ChEBI" id="CHEBI:43474"/>
        <dbReference type="ChEBI" id="CHEBI:90799"/>
        <dbReference type="ChEBI" id="CHEBI:456216"/>
        <dbReference type="EC" id="7.4.2.9"/>
    </reaction>
</comment>
<dbReference type="GO" id="GO:0055085">
    <property type="term" value="P:transmembrane transport"/>
    <property type="evidence" value="ECO:0007669"/>
    <property type="project" value="UniProtKB-ARBA"/>
</dbReference>
<name>A0A5E7D5A7_PSEFL</name>
<dbReference type="SMART" id="SM00382">
    <property type="entry name" value="AAA"/>
    <property type="match status" value="2"/>
</dbReference>
<evidence type="ECO:0000313" key="13">
    <source>
        <dbReference type="EMBL" id="VVO12487.1"/>
    </source>
</evidence>
<proteinExistence type="inferred from homology"/>
<dbReference type="AlphaFoldDB" id="A0A5E7D5A7"/>
<dbReference type="SUPFAM" id="SSF52540">
    <property type="entry name" value="P-loop containing nucleoside triphosphate hydrolases"/>
    <property type="match status" value="2"/>
</dbReference>
<dbReference type="EMBL" id="CABVHU010000009">
    <property type="protein sequence ID" value="VVO12487.1"/>
    <property type="molecule type" value="Genomic_DNA"/>
</dbReference>
<dbReference type="RefSeq" id="WP_150798990.1">
    <property type="nucleotide sequence ID" value="NZ_CABVHU010000009.1"/>
</dbReference>
<dbReference type="EC" id="7.4.2.9" evidence="8"/>
<evidence type="ECO:0000256" key="11">
    <source>
        <dbReference type="ARBA" id="ARBA00065473"/>
    </source>
</evidence>
<gene>
    <name evidence="13" type="primary">yejF_3</name>
    <name evidence="13" type="ORF">PS833_03540</name>
</gene>
<keyword evidence="3" id="KW-0813">Transport</keyword>
<keyword evidence="5" id="KW-0547">Nucleotide-binding</keyword>
<dbReference type="InterPro" id="IPR050388">
    <property type="entry name" value="ABC_Ni/Peptide_Import"/>
</dbReference>
<evidence type="ECO:0000256" key="4">
    <source>
        <dbReference type="ARBA" id="ARBA00022475"/>
    </source>
</evidence>
<keyword evidence="7" id="KW-0472">Membrane</keyword>
<comment type="subunit">
    <text evidence="11">The complex is composed of two ATP-binding proteins (DppD and DppF), two transmembrane proteins (DppB and DppC) and a solute-binding protein (DppA1-A5). Five orthologous SBPs (DppA1-A5) are present in P.aeruginosa, which increases the substrate specificity of the DppBCDF transporter.</text>
</comment>
<dbReference type="PROSITE" id="PS50893">
    <property type="entry name" value="ABC_TRANSPORTER_2"/>
    <property type="match status" value="2"/>
</dbReference>
<comment type="similarity">
    <text evidence="2">Belongs to the ABC transporter superfamily.</text>
</comment>
<comment type="subcellular location">
    <subcellularLocation>
        <location evidence="1">Cell inner membrane</location>
        <topology evidence="1">Peripheral membrane protein</topology>
    </subcellularLocation>
</comment>
<dbReference type="Proteomes" id="UP000409037">
    <property type="component" value="Unassembled WGS sequence"/>
</dbReference>
<feature type="domain" description="ABC transporter" evidence="12">
    <location>
        <begin position="281"/>
        <end position="529"/>
    </location>
</feature>
<keyword evidence="6 13" id="KW-0067">ATP-binding</keyword>
<keyword evidence="4" id="KW-1003">Cell membrane</keyword>
<dbReference type="InterPro" id="IPR003439">
    <property type="entry name" value="ABC_transporter-like_ATP-bd"/>
</dbReference>
<reference evidence="13 14" key="1">
    <citation type="submission" date="2019-09" db="EMBL/GenBank/DDBJ databases">
        <authorList>
            <person name="Chandra G."/>
            <person name="Truman W A."/>
        </authorList>
    </citation>
    <scope>NUCLEOTIDE SEQUENCE [LARGE SCALE GENOMIC DNA]</scope>
    <source>
        <strain evidence="13">PS833</strain>
    </source>
</reference>
<evidence type="ECO:0000256" key="2">
    <source>
        <dbReference type="ARBA" id="ARBA00005417"/>
    </source>
</evidence>
<evidence type="ECO:0000256" key="9">
    <source>
        <dbReference type="ARBA" id="ARBA00047356"/>
    </source>
</evidence>
<comment type="function">
    <text evidence="10">Part of the ABC transporter DppABCDF involved in the uptake of various di/tripeptides. Is also involved in the uptake of phaseolotoxin, a toxic tripeptide inhibiting the enzyme ornithine carbamoyltransferase. Responsible for energy coupling to the transport system.</text>
</comment>
<evidence type="ECO:0000259" key="12">
    <source>
        <dbReference type="PROSITE" id="PS50893"/>
    </source>
</evidence>
<evidence type="ECO:0000256" key="6">
    <source>
        <dbReference type="ARBA" id="ARBA00022840"/>
    </source>
</evidence>
<dbReference type="PANTHER" id="PTHR43297">
    <property type="entry name" value="OLIGOPEPTIDE TRANSPORT ATP-BINDING PROTEIN APPD"/>
    <property type="match status" value="1"/>
</dbReference>
<dbReference type="OrthoDB" id="9784450at2"/>
<sequence>MSTPLLSLEHLTISLGNRRVVDDLNLQIQPGERLALVGESGSGKTVTALSILRLLAQARIQGSIRLEGQELLEKTEAQIRQIRGRDVAMIFQEPMSALNPLFSIGEQIIETLQLHEGLTPREARARTIALLARTGIREPERRVDSYPHQLSGGQLQRAVIAMALACRPKLLIADEPTTALDMTVRARIVQLLLDLQDEELARGDGQGMAILLITHDLNLVRRFAQRVAVMEHGKLVESNETAELFANPRHPYTIKLLNSRPQRQIEPIAGDAATLLQTSGLRVEYPKKRPGWRGWFGHERYIALEGAEVSLKAGETIGVVGESGSGKSTLAQAILSLIPVQGGELEFDGSPISQRTRQQKRALRARLQVVFQDPYGSLSPRQTVAQIVGEGLALHFPELNAAQRLQRIVEVLGEVGLPTSALTRYPHEFSGGQRQRIAIARALVLKPRVVVLDEPTSALDVSIQNQVLQLLVSLQKKHALSYVLISHDLAVVNALAHRLYVMKDGVIVESGDTASLIAHPQHPYTQRLVQASL</sequence>